<reference evidence="2 3" key="1">
    <citation type="submission" date="2024-03" db="EMBL/GenBank/DDBJ databases">
        <title>A high-quality draft genome sequence of Diaporthe vaccinii, a causative agent of upright dieback and viscid rot disease in cranberry plants.</title>
        <authorList>
            <person name="Sarrasin M."/>
            <person name="Lang B.F."/>
            <person name="Burger G."/>
        </authorList>
    </citation>
    <scope>NUCLEOTIDE SEQUENCE [LARGE SCALE GENOMIC DNA]</scope>
    <source>
        <strain evidence="2 3">IS7</strain>
    </source>
</reference>
<organism evidence="2 3">
    <name type="scientific">Diaporthe vaccinii</name>
    <dbReference type="NCBI Taxonomy" id="105482"/>
    <lineage>
        <taxon>Eukaryota</taxon>
        <taxon>Fungi</taxon>
        <taxon>Dikarya</taxon>
        <taxon>Ascomycota</taxon>
        <taxon>Pezizomycotina</taxon>
        <taxon>Sordariomycetes</taxon>
        <taxon>Sordariomycetidae</taxon>
        <taxon>Diaporthales</taxon>
        <taxon>Diaporthaceae</taxon>
        <taxon>Diaporthe</taxon>
        <taxon>Diaporthe eres species complex</taxon>
    </lineage>
</organism>
<dbReference type="EMBL" id="JBAWTH010000002">
    <property type="protein sequence ID" value="KAL2292845.1"/>
    <property type="molecule type" value="Genomic_DNA"/>
</dbReference>
<accession>A0ABR4FDS4</accession>
<feature type="region of interest" description="Disordered" evidence="1">
    <location>
        <begin position="114"/>
        <end position="135"/>
    </location>
</feature>
<evidence type="ECO:0000313" key="3">
    <source>
        <dbReference type="Proteomes" id="UP001600888"/>
    </source>
</evidence>
<keyword evidence="3" id="KW-1185">Reference proteome</keyword>
<gene>
    <name evidence="2" type="ORF">FJTKL_07901</name>
</gene>
<feature type="compositionally biased region" description="Basic and acidic residues" evidence="1">
    <location>
        <begin position="121"/>
        <end position="132"/>
    </location>
</feature>
<dbReference type="Proteomes" id="UP001600888">
    <property type="component" value="Unassembled WGS sequence"/>
</dbReference>
<protein>
    <submittedName>
        <fullName evidence="2">Uncharacterized protein</fullName>
    </submittedName>
</protein>
<name>A0ABR4FDS4_9PEZI</name>
<proteinExistence type="predicted"/>
<evidence type="ECO:0000313" key="2">
    <source>
        <dbReference type="EMBL" id="KAL2292845.1"/>
    </source>
</evidence>
<sequence>MFIKKEILASLCPEISVSVTFWTFVDLRMNAMLDSELSNKNAVPRLTRSTLEVGRRVDVTWGMVALQRALEWRPCTASLGRSSVESADFALALGSVVVAHKAVVLLVGLLATPDPPGEETTNGKHDGTSHTDDDTDDGVFCLRGHAGATAAVVGLAKAGRWGRDRDGC</sequence>
<comment type="caution">
    <text evidence="2">The sequence shown here is derived from an EMBL/GenBank/DDBJ whole genome shotgun (WGS) entry which is preliminary data.</text>
</comment>
<evidence type="ECO:0000256" key="1">
    <source>
        <dbReference type="SAM" id="MobiDB-lite"/>
    </source>
</evidence>